<protein>
    <submittedName>
        <fullName evidence="2 4">Uncharacterized protein</fullName>
    </submittedName>
</protein>
<organism evidence="3 4">
    <name type="scientific">Heligmosomoides polygyrus</name>
    <name type="common">Parasitic roundworm</name>
    <dbReference type="NCBI Taxonomy" id="6339"/>
    <lineage>
        <taxon>Eukaryota</taxon>
        <taxon>Metazoa</taxon>
        <taxon>Ecdysozoa</taxon>
        <taxon>Nematoda</taxon>
        <taxon>Chromadorea</taxon>
        <taxon>Rhabditida</taxon>
        <taxon>Rhabditina</taxon>
        <taxon>Rhabditomorpha</taxon>
        <taxon>Strongyloidea</taxon>
        <taxon>Heligmosomidae</taxon>
        <taxon>Heligmosomoides</taxon>
    </lineage>
</organism>
<proteinExistence type="predicted"/>
<accession>A0A183F3R8</accession>
<dbReference type="Proteomes" id="UP000050761">
    <property type="component" value="Unassembled WGS sequence"/>
</dbReference>
<evidence type="ECO:0000313" key="3">
    <source>
        <dbReference type="Proteomes" id="UP000050761"/>
    </source>
</evidence>
<dbReference type="EMBL" id="UZAH01000699">
    <property type="protein sequence ID" value="VDO19193.1"/>
    <property type="molecule type" value="Genomic_DNA"/>
</dbReference>
<reference evidence="4" key="2">
    <citation type="submission" date="2019-09" db="UniProtKB">
        <authorList>
            <consortium name="WormBaseParasite"/>
        </authorList>
    </citation>
    <scope>IDENTIFICATION</scope>
</reference>
<dbReference type="AlphaFoldDB" id="A0A183F3R8"/>
<feature type="compositionally biased region" description="Basic and acidic residues" evidence="1">
    <location>
        <begin position="189"/>
        <end position="201"/>
    </location>
</feature>
<reference evidence="2 3" key="1">
    <citation type="submission" date="2018-11" db="EMBL/GenBank/DDBJ databases">
        <authorList>
            <consortium name="Pathogen Informatics"/>
        </authorList>
    </citation>
    <scope>NUCLEOTIDE SEQUENCE [LARGE SCALE GENOMIC DNA]</scope>
</reference>
<evidence type="ECO:0000256" key="1">
    <source>
        <dbReference type="SAM" id="MobiDB-lite"/>
    </source>
</evidence>
<dbReference type="OrthoDB" id="190434at2759"/>
<feature type="region of interest" description="Disordered" evidence="1">
    <location>
        <begin position="162"/>
        <end position="201"/>
    </location>
</feature>
<dbReference type="WBParaSite" id="HPBE_0000081001-mRNA-1">
    <property type="protein sequence ID" value="HPBE_0000081001-mRNA-1"/>
    <property type="gene ID" value="HPBE_0000081001"/>
</dbReference>
<accession>A0A3P7UEI8</accession>
<evidence type="ECO:0000313" key="2">
    <source>
        <dbReference type="EMBL" id="VDO19193.1"/>
    </source>
</evidence>
<gene>
    <name evidence="2" type="ORF">HPBE_LOCUS811</name>
</gene>
<sequence length="201" mass="22325">MLTLVNPTEARVFSRPVPVNNEQLVLRNYGAVDDEVGSLPTLRPPRPLSGSRSMTFMQAMRRLDYTFASSKRLRERTFSRESIPRASRAIPLRATRNGPPRSLSIAGFTGWSSGYHAIGGSPISDRTPLLDPPDEPPPSYEVALRMCAPLYNRLRRSISSRLNSLSQSSSKELKSMTSYSNANSCSRHNSKDHDDHGPNVP</sequence>
<evidence type="ECO:0000313" key="4">
    <source>
        <dbReference type="WBParaSite" id="HPBE_0000081001-mRNA-1"/>
    </source>
</evidence>
<name>A0A183F3R8_HELPZ</name>
<feature type="compositionally biased region" description="Low complexity" evidence="1">
    <location>
        <begin position="162"/>
        <end position="180"/>
    </location>
</feature>
<keyword evidence="3" id="KW-1185">Reference proteome</keyword>